<reference evidence="12" key="1">
    <citation type="submission" date="2013-03" db="EMBL/GenBank/DDBJ databases">
        <title>The Genome Sequence of Anopheles christyi ACHKN1017.</title>
        <authorList>
            <consortium name="The Broad Institute Genomics Platform"/>
            <person name="Neafsey D.E."/>
            <person name="Besansky N."/>
            <person name="Walker B."/>
            <person name="Young S.K."/>
            <person name="Zeng Q."/>
            <person name="Gargeya S."/>
            <person name="Fitzgerald M."/>
            <person name="Haas B."/>
            <person name="Abouelleil A."/>
            <person name="Allen A.W."/>
            <person name="Alvarado L."/>
            <person name="Arachchi H.M."/>
            <person name="Berlin A.M."/>
            <person name="Chapman S.B."/>
            <person name="Gainer-Dewar J."/>
            <person name="Goldberg J."/>
            <person name="Griggs A."/>
            <person name="Gujja S."/>
            <person name="Hansen M."/>
            <person name="Howarth C."/>
            <person name="Imamovic A."/>
            <person name="Ireland A."/>
            <person name="Larimer J."/>
            <person name="McCowan C."/>
            <person name="Murphy C."/>
            <person name="Pearson M."/>
            <person name="Poon T.W."/>
            <person name="Priest M."/>
            <person name="Roberts A."/>
            <person name="Saif S."/>
            <person name="Shea T."/>
            <person name="Sisk P."/>
            <person name="Sykes S."/>
            <person name="Wortman J."/>
            <person name="Nusbaum C."/>
            <person name="Birren B."/>
        </authorList>
    </citation>
    <scope>NUCLEOTIDE SEQUENCE [LARGE SCALE GENOMIC DNA]</scope>
    <source>
        <strain evidence="12">ACHKN1017</strain>
    </source>
</reference>
<evidence type="ECO:0000313" key="11">
    <source>
        <dbReference type="EnsemblMetazoa" id="ACHR010265-PA"/>
    </source>
</evidence>
<dbReference type="PANTHER" id="PTHR21137">
    <property type="entry name" value="ODORANT RECEPTOR"/>
    <property type="match status" value="1"/>
</dbReference>
<dbReference type="EnsemblMetazoa" id="ACHR010265-RA">
    <property type="protein sequence ID" value="ACHR010265-PA"/>
    <property type="gene ID" value="ACHR010265"/>
</dbReference>
<feature type="transmembrane region" description="Helical" evidence="10">
    <location>
        <begin position="259"/>
        <end position="286"/>
    </location>
</feature>
<feature type="transmembrane region" description="Helical" evidence="10">
    <location>
        <begin position="189"/>
        <end position="208"/>
    </location>
</feature>
<evidence type="ECO:0000256" key="8">
    <source>
        <dbReference type="ARBA" id="ARBA00023170"/>
    </source>
</evidence>
<dbReference type="GO" id="GO:0005886">
    <property type="term" value="C:plasma membrane"/>
    <property type="evidence" value="ECO:0007669"/>
    <property type="project" value="UniProtKB-SubCell"/>
</dbReference>
<feature type="transmembrane region" description="Helical" evidence="10">
    <location>
        <begin position="125"/>
        <end position="145"/>
    </location>
</feature>
<evidence type="ECO:0000256" key="2">
    <source>
        <dbReference type="ARBA" id="ARBA00022475"/>
    </source>
</evidence>
<dbReference type="PANTHER" id="PTHR21137:SF35">
    <property type="entry name" value="ODORANT RECEPTOR 19A-RELATED"/>
    <property type="match status" value="1"/>
</dbReference>
<feature type="transmembrane region" description="Helical" evidence="10">
    <location>
        <begin position="36"/>
        <end position="57"/>
    </location>
</feature>
<evidence type="ECO:0000256" key="6">
    <source>
        <dbReference type="ARBA" id="ARBA00022989"/>
    </source>
</evidence>
<feature type="transmembrane region" description="Helical" evidence="10">
    <location>
        <begin position="63"/>
        <end position="84"/>
    </location>
</feature>
<name>A0A182KHM7_9DIPT</name>
<dbReference type="Proteomes" id="UP000075881">
    <property type="component" value="Unassembled WGS sequence"/>
</dbReference>
<dbReference type="GO" id="GO:0007165">
    <property type="term" value="P:signal transduction"/>
    <property type="evidence" value="ECO:0007669"/>
    <property type="project" value="UniProtKB-KW"/>
</dbReference>
<dbReference type="STRING" id="43041.A0A182KHM7"/>
<evidence type="ECO:0000256" key="4">
    <source>
        <dbReference type="ARBA" id="ARBA00022692"/>
    </source>
</evidence>
<dbReference type="InterPro" id="IPR004117">
    <property type="entry name" value="7tm6_olfct_rcpt"/>
</dbReference>
<dbReference type="GO" id="GO:0005549">
    <property type="term" value="F:odorant binding"/>
    <property type="evidence" value="ECO:0007669"/>
    <property type="project" value="InterPro"/>
</dbReference>
<evidence type="ECO:0000256" key="9">
    <source>
        <dbReference type="ARBA" id="ARBA00023224"/>
    </source>
</evidence>
<keyword evidence="5" id="KW-0552">Olfaction</keyword>
<dbReference type="AlphaFoldDB" id="A0A182KHM7"/>
<keyword evidence="12" id="KW-1185">Reference proteome</keyword>
<keyword evidence="3" id="KW-0716">Sensory transduction</keyword>
<accession>A0A182KHM7</accession>
<dbReference type="Pfam" id="PF02949">
    <property type="entry name" value="7tm_6"/>
    <property type="match status" value="1"/>
</dbReference>
<organism evidence="11 12">
    <name type="scientific">Anopheles christyi</name>
    <dbReference type="NCBI Taxonomy" id="43041"/>
    <lineage>
        <taxon>Eukaryota</taxon>
        <taxon>Metazoa</taxon>
        <taxon>Ecdysozoa</taxon>
        <taxon>Arthropoda</taxon>
        <taxon>Hexapoda</taxon>
        <taxon>Insecta</taxon>
        <taxon>Pterygota</taxon>
        <taxon>Neoptera</taxon>
        <taxon>Endopterygota</taxon>
        <taxon>Diptera</taxon>
        <taxon>Nematocera</taxon>
        <taxon>Culicoidea</taxon>
        <taxon>Culicidae</taxon>
        <taxon>Anophelinae</taxon>
        <taxon>Anopheles</taxon>
    </lineage>
</organism>
<keyword evidence="4 10" id="KW-0812">Transmembrane</keyword>
<evidence type="ECO:0000256" key="7">
    <source>
        <dbReference type="ARBA" id="ARBA00023136"/>
    </source>
</evidence>
<proteinExistence type="predicted"/>
<keyword evidence="6 10" id="KW-1133">Transmembrane helix</keyword>
<evidence type="ECO:0000256" key="10">
    <source>
        <dbReference type="SAM" id="Phobius"/>
    </source>
</evidence>
<evidence type="ECO:0000256" key="3">
    <source>
        <dbReference type="ARBA" id="ARBA00022606"/>
    </source>
</evidence>
<evidence type="ECO:0000256" key="5">
    <source>
        <dbReference type="ARBA" id="ARBA00022725"/>
    </source>
</evidence>
<sequence length="340" mass="38970">MLKLRPEDPRAVLPFAKWLLGLSGFRQESEQLGRKILFNLFIYVAVLLVPKVCFPYPDVEALIRGLSELIFFTNIYVGLFCFILQHRHYRELLNAIDTFVKEVYPSSHQPESPAEQILIKLNRKINTISVIYCCYLAVAAFMYWLTPCMITTRSIYRAGSIAGNASIRQIEFFPNLEETFYWLDNRDSVFGYAVFSVVAFIVFVFAVYNHVTKILTILSTIKYCSTLLQLVNLGIDGLNHATSEVIDRELKRIIQMHQLAISCVTLLNRTLSFVMALQLAMCILTWCFTSLYILIVGLDVTAMMGLLIMINMTPEMFGYCFFGTELTTIGTMVSRQSYEF</sequence>
<evidence type="ECO:0000313" key="12">
    <source>
        <dbReference type="Proteomes" id="UP000075881"/>
    </source>
</evidence>
<keyword evidence="8" id="KW-0675">Receptor</keyword>
<comment type="subcellular location">
    <subcellularLocation>
        <location evidence="1">Cell membrane</location>
        <topology evidence="1">Multi-pass membrane protein</topology>
    </subcellularLocation>
</comment>
<protein>
    <submittedName>
        <fullName evidence="11">Uncharacterized protein</fullName>
    </submittedName>
</protein>
<keyword evidence="7 10" id="KW-0472">Membrane</keyword>
<dbReference type="VEuPathDB" id="VectorBase:ACHR010265"/>
<keyword evidence="9" id="KW-0807">Transducer</keyword>
<evidence type="ECO:0000256" key="1">
    <source>
        <dbReference type="ARBA" id="ARBA00004651"/>
    </source>
</evidence>
<reference evidence="11" key="2">
    <citation type="submission" date="2020-05" db="UniProtKB">
        <authorList>
            <consortium name="EnsemblMetazoa"/>
        </authorList>
    </citation>
    <scope>IDENTIFICATION</scope>
    <source>
        <strain evidence="11">ACHKN1017</strain>
    </source>
</reference>
<keyword evidence="2" id="KW-1003">Cell membrane</keyword>
<dbReference type="GO" id="GO:0004984">
    <property type="term" value="F:olfactory receptor activity"/>
    <property type="evidence" value="ECO:0007669"/>
    <property type="project" value="InterPro"/>
</dbReference>